<gene>
    <name evidence="1" type="ORF">F2Q68_00026526</name>
    <name evidence="2" type="ORF">F2Q70_00027010</name>
</gene>
<reference evidence="1" key="1">
    <citation type="submission" date="2019-12" db="EMBL/GenBank/DDBJ databases">
        <title>Genome sequencing and annotation of Brassica cretica.</title>
        <authorList>
            <person name="Studholme D.J."/>
            <person name="Sarris P.F."/>
        </authorList>
    </citation>
    <scope>NUCLEOTIDE SEQUENCE</scope>
    <source>
        <strain evidence="1">PFS-001/15</strain>
        <strain evidence="2">PFS-102/07</strain>
        <tissue evidence="1">Leaf</tissue>
    </source>
</reference>
<evidence type="ECO:0000313" key="1">
    <source>
        <dbReference type="EMBL" id="KAF2568443.1"/>
    </source>
</evidence>
<dbReference type="EMBL" id="QGKY02000094">
    <property type="protein sequence ID" value="KAF2601836.1"/>
    <property type="molecule type" value="Genomic_DNA"/>
</dbReference>
<protein>
    <submittedName>
        <fullName evidence="1">Uncharacterized protein</fullName>
    </submittedName>
</protein>
<comment type="caution">
    <text evidence="1">The sequence shown here is derived from an EMBL/GenBank/DDBJ whole genome shotgun (WGS) entry which is preliminary data.</text>
</comment>
<dbReference type="Proteomes" id="UP000712281">
    <property type="component" value="Unassembled WGS sequence"/>
</dbReference>
<accession>A0A8S9IGA6</accession>
<dbReference type="AlphaFoldDB" id="A0A8S9IGA6"/>
<name>A0A8S9IGA6_BRACR</name>
<sequence>MEAQQIGRSLRIERPRHSVGRYVLSDLATRSVGTYRATKPLGRSLRIERPRHSVGRYVLSDLATRSVAKY</sequence>
<evidence type="ECO:0000313" key="3">
    <source>
        <dbReference type="Proteomes" id="UP000712281"/>
    </source>
</evidence>
<organism evidence="1 3">
    <name type="scientific">Brassica cretica</name>
    <name type="common">Mustard</name>
    <dbReference type="NCBI Taxonomy" id="69181"/>
    <lineage>
        <taxon>Eukaryota</taxon>
        <taxon>Viridiplantae</taxon>
        <taxon>Streptophyta</taxon>
        <taxon>Embryophyta</taxon>
        <taxon>Tracheophyta</taxon>
        <taxon>Spermatophyta</taxon>
        <taxon>Magnoliopsida</taxon>
        <taxon>eudicotyledons</taxon>
        <taxon>Gunneridae</taxon>
        <taxon>Pentapetalae</taxon>
        <taxon>rosids</taxon>
        <taxon>malvids</taxon>
        <taxon>Brassicales</taxon>
        <taxon>Brassicaceae</taxon>
        <taxon>Brassiceae</taxon>
        <taxon>Brassica</taxon>
    </lineage>
</organism>
<proteinExistence type="predicted"/>
<evidence type="ECO:0000313" key="2">
    <source>
        <dbReference type="EMBL" id="KAF2601836.1"/>
    </source>
</evidence>
<dbReference type="EMBL" id="QGKW02001911">
    <property type="protein sequence ID" value="KAF2568443.1"/>
    <property type="molecule type" value="Genomic_DNA"/>
</dbReference>